<evidence type="ECO:0000313" key="2">
    <source>
        <dbReference type="Proteomes" id="UP000886501"/>
    </source>
</evidence>
<dbReference type="Proteomes" id="UP000886501">
    <property type="component" value="Unassembled WGS sequence"/>
</dbReference>
<proteinExistence type="predicted"/>
<sequence length="364" mass="42429">MPTHVWDAIDVKRELVLHHLIHLRRWRNIIASPFFRLPTELILDIFVHAVELNRRARFWVILTAVCHRLREMLIHSSLPWSVVDTDSIRLAKLFLERNRFDPHVLFATNYSWFPKVNTRRAALWEELEGRTFNNLRLLVFRGPRREFDHRVVDLLRRTPNLSSLEIGTSIRMTWDLEWPSGDQLPHLTMLRLSHVRISWAAPLLRNLTKLILNFICTGTPHESTSIQTFLNALKNCPDLESLQLAFAGPDLPDNNQGDSKVVVRLRKLQILVLQFDDQKVVECILSHIWFPESTKVEVETSCHAGLYAAISQVLPLPNVETSQYLRRTGVVTINFNVLSYELATDNFHFVLLQSHDEGRGNHWR</sequence>
<reference evidence="1" key="1">
    <citation type="submission" date="2019-10" db="EMBL/GenBank/DDBJ databases">
        <authorList>
            <consortium name="DOE Joint Genome Institute"/>
            <person name="Kuo A."/>
            <person name="Miyauchi S."/>
            <person name="Kiss E."/>
            <person name="Drula E."/>
            <person name="Kohler A."/>
            <person name="Sanchez-Garcia M."/>
            <person name="Andreopoulos B."/>
            <person name="Barry K.W."/>
            <person name="Bonito G."/>
            <person name="Buee M."/>
            <person name="Carver A."/>
            <person name="Chen C."/>
            <person name="Cichocki N."/>
            <person name="Clum A."/>
            <person name="Culley D."/>
            <person name="Crous P.W."/>
            <person name="Fauchery L."/>
            <person name="Girlanda M."/>
            <person name="Hayes R."/>
            <person name="Keri Z."/>
            <person name="Labutti K."/>
            <person name="Lipzen A."/>
            <person name="Lombard V."/>
            <person name="Magnuson J."/>
            <person name="Maillard F."/>
            <person name="Morin E."/>
            <person name="Murat C."/>
            <person name="Nolan M."/>
            <person name="Ohm R."/>
            <person name="Pangilinan J."/>
            <person name="Pereira M."/>
            <person name="Perotto S."/>
            <person name="Peter M."/>
            <person name="Riley R."/>
            <person name="Sitrit Y."/>
            <person name="Stielow B."/>
            <person name="Szollosi G."/>
            <person name="Zifcakova L."/>
            <person name="Stursova M."/>
            <person name="Spatafora J.W."/>
            <person name="Tedersoo L."/>
            <person name="Vaario L.-M."/>
            <person name="Yamada A."/>
            <person name="Yan M."/>
            <person name="Wang P."/>
            <person name="Xu J."/>
            <person name="Bruns T."/>
            <person name="Baldrian P."/>
            <person name="Vilgalys R."/>
            <person name="Henrissat B."/>
            <person name="Grigoriev I.V."/>
            <person name="Hibbett D."/>
            <person name="Nagy L.G."/>
            <person name="Martin F.M."/>
        </authorList>
    </citation>
    <scope>NUCLEOTIDE SEQUENCE</scope>
    <source>
        <strain evidence="1">P2</strain>
    </source>
</reference>
<name>A0ACB6ZML0_THEGA</name>
<accession>A0ACB6ZML0</accession>
<reference evidence="1" key="2">
    <citation type="journal article" date="2020" name="Nat. Commun.">
        <title>Large-scale genome sequencing of mycorrhizal fungi provides insights into the early evolution of symbiotic traits.</title>
        <authorList>
            <person name="Miyauchi S."/>
            <person name="Kiss E."/>
            <person name="Kuo A."/>
            <person name="Drula E."/>
            <person name="Kohler A."/>
            <person name="Sanchez-Garcia M."/>
            <person name="Morin E."/>
            <person name="Andreopoulos B."/>
            <person name="Barry K.W."/>
            <person name="Bonito G."/>
            <person name="Buee M."/>
            <person name="Carver A."/>
            <person name="Chen C."/>
            <person name="Cichocki N."/>
            <person name="Clum A."/>
            <person name="Culley D."/>
            <person name="Crous P.W."/>
            <person name="Fauchery L."/>
            <person name="Girlanda M."/>
            <person name="Hayes R.D."/>
            <person name="Keri Z."/>
            <person name="LaButti K."/>
            <person name="Lipzen A."/>
            <person name="Lombard V."/>
            <person name="Magnuson J."/>
            <person name="Maillard F."/>
            <person name="Murat C."/>
            <person name="Nolan M."/>
            <person name="Ohm R.A."/>
            <person name="Pangilinan J."/>
            <person name="Pereira M.F."/>
            <person name="Perotto S."/>
            <person name="Peter M."/>
            <person name="Pfister S."/>
            <person name="Riley R."/>
            <person name="Sitrit Y."/>
            <person name="Stielow J.B."/>
            <person name="Szollosi G."/>
            <person name="Zifcakova L."/>
            <person name="Stursova M."/>
            <person name="Spatafora J.W."/>
            <person name="Tedersoo L."/>
            <person name="Vaario L.M."/>
            <person name="Yamada A."/>
            <person name="Yan M."/>
            <person name="Wang P."/>
            <person name="Xu J."/>
            <person name="Bruns T."/>
            <person name="Baldrian P."/>
            <person name="Vilgalys R."/>
            <person name="Dunand C."/>
            <person name="Henrissat B."/>
            <person name="Grigoriev I.V."/>
            <person name="Hibbett D."/>
            <person name="Nagy L.G."/>
            <person name="Martin F.M."/>
        </authorList>
    </citation>
    <scope>NUCLEOTIDE SEQUENCE</scope>
    <source>
        <strain evidence="1">P2</strain>
    </source>
</reference>
<dbReference type="EMBL" id="MU117981">
    <property type="protein sequence ID" value="KAF9650789.1"/>
    <property type="molecule type" value="Genomic_DNA"/>
</dbReference>
<protein>
    <submittedName>
        <fullName evidence="1">Uncharacterized protein</fullName>
    </submittedName>
</protein>
<comment type="caution">
    <text evidence="1">The sequence shown here is derived from an EMBL/GenBank/DDBJ whole genome shotgun (WGS) entry which is preliminary data.</text>
</comment>
<organism evidence="1 2">
    <name type="scientific">Thelephora ganbajun</name>
    <name type="common">Ganba fungus</name>
    <dbReference type="NCBI Taxonomy" id="370292"/>
    <lineage>
        <taxon>Eukaryota</taxon>
        <taxon>Fungi</taxon>
        <taxon>Dikarya</taxon>
        <taxon>Basidiomycota</taxon>
        <taxon>Agaricomycotina</taxon>
        <taxon>Agaricomycetes</taxon>
        <taxon>Thelephorales</taxon>
        <taxon>Thelephoraceae</taxon>
        <taxon>Thelephora</taxon>
    </lineage>
</organism>
<gene>
    <name evidence="1" type="ORF">BDM02DRAFT_1254878</name>
</gene>
<evidence type="ECO:0000313" key="1">
    <source>
        <dbReference type="EMBL" id="KAF9650789.1"/>
    </source>
</evidence>
<keyword evidence="2" id="KW-1185">Reference proteome</keyword>